<keyword evidence="5" id="KW-0238">DNA-binding</keyword>
<dbReference type="AlphaFoldDB" id="A0A1L9RMN2"/>
<feature type="region of interest" description="Disordered" evidence="8">
    <location>
        <begin position="151"/>
        <end position="175"/>
    </location>
</feature>
<dbReference type="PANTHER" id="PTHR31313:SF83">
    <property type="entry name" value="ZN(II)2CYS6 TRANSCRIPTION FACTOR (EUROFUNG)"/>
    <property type="match status" value="1"/>
</dbReference>
<evidence type="ECO:0000256" key="4">
    <source>
        <dbReference type="ARBA" id="ARBA00023015"/>
    </source>
</evidence>
<organism evidence="10 11">
    <name type="scientific">Aspergillus wentii DTO 134E9</name>
    <dbReference type="NCBI Taxonomy" id="1073089"/>
    <lineage>
        <taxon>Eukaryota</taxon>
        <taxon>Fungi</taxon>
        <taxon>Dikarya</taxon>
        <taxon>Ascomycota</taxon>
        <taxon>Pezizomycotina</taxon>
        <taxon>Eurotiomycetes</taxon>
        <taxon>Eurotiomycetidae</taxon>
        <taxon>Eurotiales</taxon>
        <taxon>Aspergillaceae</taxon>
        <taxon>Aspergillus</taxon>
        <taxon>Aspergillus subgen. Cremei</taxon>
    </lineage>
</organism>
<keyword evidence="11" id="KW-1185">Reference proteome</keyword>
<comment type="subcellular location">
    <subcellularLocation>
        <location evidence="1">Nucleus</location>
    </subcellularLocation>
</comment>
<dbReference type="Pfam" id="PF04082">
    <property type="entry name" value="Fungal_trans"/>
    <property type="match status" value="1"/>
</dbReference>
<dbReference type="InterPro" id="IPR001138">
    <property type="entry name" value="Zn2Cys6_DnaBD"/>
</dbReference>
<dbReference type="Pfam" id="PF00172">
    <property type="entry name" value="Zn_clus"/>
    <property type="match status" value="1"/>
</dbReference>
<dbReference type="InterPro" id="IPR036864">
    <property type="entry name" value="Zn2-C6_fun-type_DNA-bd_sf"/>
</dbReference>
<evidence type="ECO:0000256" key="8">
    <source>
        <dbReference type="SAM" id="MobiDB-lite"/>
    </source>
</evidence>
<feature type="domain" description="Zn(2)-C6 fungal-type" evidence="9">
    <location>
        <begin position="9"/>
        <end position="39"/>
    </location>
</feature>
<dbReference type="CDD" id="cd14723">
    <property type="entry name" value="ZIP_Ppr1"/>
    <property type="match status" value="1"/>
</dbReference>
<evidence type="ECO:0000256" key="1">
    <source>
        <dbReference type="ARBA" id="ARBA00004123"/>
    </source>
</evidence>
<dbReference type="InterPro" id="IPR051615">
    <property type="entry name" value="Transcr_Regulatory_Elem"/>
</dbReference>
<dbReference type="GO" id="GO:0006351">
    <property type="term" value="P:DNA-templated transcription"/>
    <property type="evidence" value="ECO:0007669"/>
    <property type="project" value="InterPro"/>
</dbReference>
<evidence type="ECO:0000313" key="11">
    <source>
        <dbReference type="Proteomes" id="UP000184383"/>
    </source>
</evidence>
<dbReference type="EMBL" id="KV878212">
    <property type="protein sequence ID" value="OJJ36164.1"/>
    <property type="molecule type" value="Genomic_DNA"/>
</dbReference>
<sequence length="710" mass="79188">MRRKYTSKACDECRRCRTKCDGKRPVCSRCQLRSISCQYRTEEDGRRPAPKSYVEMLRSRIDYLENVIRSHSIDVDNSAALAVRDDVSGENTLCLGSGCYDRDSHSTEDLSEAFEGALSLDGSLKYDRDGEVHYFGATSGHLPFQTVQDIPDSTQEQDRKAPAPSRKENNSLTGTAEQMYIPEELKDNLLDLYFKWQNPWLQVVNEKLFRESEQSGGRYSSPLLLNCMLALGSRFSDRTDIRSAPEDPSTAGRVFLQAAETLLQYEMKWPSITTIQSLAIMIDMYISIGADAASWLHQGMANRLVLDMGLNLDAETLDGSDIISHEEVELRRQIFWALYCDDKLSAAYTGRVCSMLDIQAQVKLPSIPSRDLYQHSINPYQHTVLLRAFIHISQISEKIILGLYAPKATHRGSSKLPSFLESRLLDLKNWYYDLPSELRLDRPIPGSGPLPQVYTLHMVYHTNYILLLKPLISSVSSGSRRGNVNKSISDHVLCLARKAASMSVTAAKRICAVGRKYQQAFGSFRQSAVTATYCSLSAALILIQSEYPRSHTNLSLTGNSADLETLLLVLDELSTSWDIARRIRRSLVRLLEEKSSPLPSQNLAIEQSSFQHNLLVPSLEGSASCPLANAATETQISDEALSSFSTLFPASTTTTNGREGITAAPEPLGWPLWENMDFALDGAGSLPVDYNCFDTLSSAIFDIPADWDSM</sequence>
<evidence type="ECO:0000313" key="10">
    <source>
        <dbReference type="EMBL" id="OJJ36164.1"/>
    </source>
</evidence>
<dbReference type="Proteomes" id="UP000184383">
    <property type="component" value="Unassembled WGS sequence"/>
</dbReference>
<dbReference type="PROSITE" id="PS50048">
    <property type="entry name" value="ZN2_CY6_FUNGAL_2"/>
    <property type="match status" value="1"/>
</dbReference>
<reference evidence="11" key="1">
    <citation type="journal article" date="2017" name="Genome Biol.">
        <title>Comparative genomics reveals high biological diversity and specific adaptations in the industrially and medically important fungal genus Aspergillus.</title>
        <authorList>
            <person name="de Vries R.P."/>
            <person name="Riley R."/>
            <person name="Wiebenga A."/>
            <person name="Aguilar-Osorio G."/>
            <person name="Amillis S."/>
            <person name="Uchima C.A."/>
            <person name="Anderluh G."/>
            <person name="Asadollahi M."/>
            <person name="Askin M."/>
            <person name="Barry K."/>
            <person name="Battaglia E."/>
            <person name="Bayram O."/>
            <person name="Benocci T."/>
            <person name="Braus-Stromeyer S.A."/>
            <person name="Caldana C."/>
            <person name="Canovas D."/>
            <person name="Cerqueira G.C."/>
            <person name="Chen F."/>
            <person name="Chen W."/>
            <person name="Choi C."/>
            <person name="Clum A."/>
            <person name="Dos Santos R.A."/>
            <person name="Damasio A.R."/>
            <person name="Diallinas G."/>
            <person name="Emri T."/>
            <person name="Fekete E."/>
            <person name="Flipphi M."/>
            <person name="Freyberg S."/>
            <person name="Gallo A."/>
            <person name="Gournas C."/>
            <person name="Habgood R."/>
            <person name="Hainaut M."/>
            <person name="Harispe M.L."/>
            <person name="Henrissat B."/>
            <person name="Hilden K.S."/>
            <person name="Hope R."/>
            <person name="Hossain A."/>
            <person name="Karabika E."/>
            <person name="Karaffa L."/>
            <person name="Karanyi Z."/>
            <person name="Krasevec N."/>
            <person name="Kuo A."/>
            <person name="Kusch H."/>
            <person name="LaButti K."/>
            <person name="Lagendijk E.L."/>
            <person name="Lapidus A."/>
            <person name="Levasseur A."/>
            <person name="Lindquist E."/>
            <person name="Lipzen A."/>
            <person name="Logrieco A.F."/>
            <person name="MacCabe A."/>
            <person name="Maekelae M.R."/>
            <person name="Malavazi I."/>
            <person name="Melin P."/>
            <person name="Meyer V."/>
            <person name="Mielnichuk N."/>
            <person name="Miskei M."/>
            <person name="Molnar A.P."/>
            <person name="Mule G."/>
            <person name="Ngan C.Y."/>
            <person name="Orejas M."/>
            <person name="Orosz E."/>
            <person name="Ouedraogo J.P."/>
            <person name="Overkamp K.M."/>
            <person name="Park H.-S."/>
            <person name="Perrone G."/>
            <person name="Piumi F."/>
            <person name="Punt P.J."/>
            <person name="Ram A.F."/>
            <person name="Ramon A."/>
            <person name="Rauscher S."/>
            <person name="Record E."/>
            <person name="Riano-Pachon D.M."/>
            <person name="Robert V."/>
            <person name="Roehrig J."/>
            <person name="Ruller R."/>
            <person name="Salamov A."/>
            <person name="Salih N.S."/>
            <person name="Samson R.A."/>
            <person name="Sandor E."/>
            <person name="Sanguinetti M."/>
            <person name="Schuetze T."/>
            <person name="Sepcic K."/>
            <person name="Shelest E."/>
            <person name="Sherlock G."/>
            <person name="Sophianopoulou V."/>
            <person name="Squina F.M."/>
            <person name="Sun H."/>
            <person name="Susca A."/>
            <person name="Todd R.B."/>
            <person name="Tsang A."/>
            <person name="Unkles S.E."/>
            <person name="van de Wiele N."/>
            <person name="van Rossen-Uffink D."/>
            <person name="Oliveira J.V."/>
            <person name="Vesth T.C."/>
            <person name="Visser J."/>
            <person name="Yu J.-H."/>
            <person name="Zhou M."/>
            <person name="Andersen M.R."/>
            <person name="Archer D.B."/>
            <person name="Baker S.E."/>
            <person name="Benoit I."/>
            <person name="Brakhage A.A."/>
            <person name="Braus G.H."/>
            <person name="Fischer R."/>
            <person name="Frisvad J.C."/>
            <person name="Goldman G.H."/>
            <person name="Houbraken J."/>
            <person name="Oakley B."/>
            <person name="Pocsi I."/>
            <person name="Scazzocchio C."/>
            <person name="Seiboth B."/>
            <person name="vanKuyk P.A."/>
            <person name="Wortman J."/>
            <person name="Dyer P.S."/>
            <person name="Grigoriev I.V."/>
        </authorList>
    </citation>
    <scope>NUCLEOTIDE SEQUENCE [LARGE SCALE GENOMIC DNA]</scope>
    <source>
        <strain evidence="11">DTO 134E9</strain>
    </source>
</reference>
<dbReference type="VEuPathDB" id="FungiDB:ASPWEDRAFT_112374"/>
<evidence type="ECO:0000256" key="7">
    <source>
        <dbReference type="ARBA" id="ARBA00023242"/>
    </source>
</evidence>
<dbReference type="GO" id="GO:0005634">
    <property type="term" value="C:nucleus"/>
    <property type="evidence" value="ECO:0007669"/>
    <property type="project" value="UniProtKB-SubCell"/>
</dbReference>
<evidence type="ECO:0000256" key="2">
    <source>
        <dbReference type="ARBA" id="ARBA00022723"/>
    </source>
</evidence>
<keyword evidence="2" id="KW-0479">Metal-binding</keyword>
<dbReference type="CDD" id="cd12148">
    <property type="entry name" value="fungal_TF_MHR"/>
    <property type="match status" value="1"/>
</dbReference>
<dbReference type="GO" id="GO:0000981">
    <property type="term" value="F:DNA-binding transcription factor activity, RNA polymerase II-specific"/>
    <property type="evidence" value="ECO:0007669"/>
    <property type="project" value="InterPro"/>
</dbReference>
<keyword evidence="7" id="KW-0539">Nucleus</keyword>
<evidence type="ECO:0000256" key="6">
    <source>
        <dbReference type="ARBA" id="ARBA00023163"/>
    </source>
</evidence>
<keyword evidence="3" id="KW-0862">Zinc</keyword>
<dbReference type="OrthoDB" id="2154091at2759"/>
<dbReference type="Gene3D" id="4.10.240.10">
    <property type="entry name" value="Zn(2)-C6 fungal-type DNA-binding domain"/>
    <property type="match status" value="1"/>
</dbReference>
<dbReference type="GeneID" id="63744170"/>
<accession>A0A1L9RMN2</accession>
<dbReference type="SUPFAM" id="SSF57701">
    <property type="entry name" value="Zn2/Cys6 DNA-binding domain"/>
    <property type="match status" value="1"/>
</dbReference>
<keyword evidence="6" id="KW-0804">Transcription</keyword>
<dbReference type="STRING" id="1073089.A0A1L9RMN2"/>
<protein>
    <recommendedName>
        <fullName evidence="9">Zn(2)-C6 fungal-type domain-containing protein</fullName>
    </recommendedName>
</protein>
<evidence type="ECO:0000256" key="5">
    <source>
        <dbReference type="ARBA" id="ARBA00023125"/>
    </source>
</evidence>
<keyword evidence="4" id="KW-0805">Transcription regulation</keyword>
<name>A0A1L9RMN2_ASPWE</name>
<dbReference type="GO" id="GO:0003677">
    <property type="term" value="F:DNA binding"/>
    <property type="evidence" value="ECO:0007669"/>
    <property type="project" value="UniProtKB-KW"/>
</dbReference>
<dbReference type="GO" id="GO:0008270">
    <property type="term" value="F:zinc ion binding"/>
    <property type="evidence" value="ECO:0007669"/>
    <property type="project" value="InterPro"/>
</dbReference>
<dbReference type="SMART" id="SM00066">
    <property type="entry name" value="GAL4"/>
    <property type="match status" value="1"/>
</dbReference>
<dbReference type="SMART" id="SM00906">
    <property type="entry name" value="Fungal_trans"/>
    <property type="match status" value="1"/>
</dbReference>
<gene>
    <name evidence="10" type="ORF">ASPWEDRAFT_112374</name>
</gene>
<proteinExistence type="predicted"/>
<dbReference type="PROSITE" id="PS00463">
    <property type="entry name" value="ZN2_CY6_FUNGAL_1"/>
    <property type="match status" value="1"/>
</dbReference>
<dbReference type="RefSeq" id="XP_040689840.1">
    <property type="nucleotide sequence ID" value="XM_040828322.1"/>
</dbReference>
<dbReference type="InterPro" id="IPR007219">
    <property type="entry name" value="XnlR_reg_dom"/>
</dbReference>
<evidence type="ECO:0000256" key="3">
    <source>
        <dbReference type="ARBA" id="ARBA00022833"/>
    </source>
</evidence>
<dbReference type="CDD" id="cd00067">
    <property type="entry name" value="GAL4"/>
    <property type="match status" value="1"/>
</dbReference>
<evidence type="ECO:0000259" key="9">
    <source>
        <dbReference type="PROSITE" id="PS50048"/>
    </source>
</evidence>
<dbReference type="PANTHER" id="PTHR31313">
    <property type="entry name" value="TY1 ENHANCER ACTIVATOR"/>
    <property type="match status" value="1"/>
</dbReference>
<feature type="compositionally biased region" description="Basic and acidic residues" evidence="8">
    <location>
        <begin position="156"/>
        <end position="169"/>
    </location>
</feature>